<accession>A0AA38HJB4</accession>
<protein>
    <submittedName>
        <fullName evidence="1">Uncharacterized protein</fullName>
    </submittedName>
</protein>
<dbReference type="AlphaFoldDB" id="A0AA38HJB4"/>
<gene>
    <name evidence="1" type="ORF">Zmor_011979</name>
</gene>
<evidence type="ECO:0000313" key="1">
    <source>
        <dbReference type="EMBL" id="KAJ3616237.1"/>
    </source>
</evidence>
<dbReference type="Proteomes" id="UP001168821">
    <property type="component" value="Unassembled WGS sequence"/>
</dbReference>
<organism evidence="1 2">
    <name type="scientific">Zophobas morio</name>
    <dbReference type="NCBI Taxonomy" id="2755281"/>
    <lineage>
        <taxon>Eukaryota</taxon>
        <taxon>Metazoa</taxon>
        <taxon>Ecdysozoa</taxon>
        <taxon>Arthropoda</taxon>
        <taxon>Hexapoda</taxon>
        <taxon>Insecta</taxon>
        <taxon>Pterygota</taxon>
        <taxon>Neoptera</taxon>
        <taxon>Endopterygota</taxon>
        <taxon>Coleoptera</taxon>
        <taxon>Polyphaga</taxon>
        <taxon>Cucujiformia</taxon>
        <taxon>Tenebrionidae</taxon>
        <taxon>Zophobas</taxon>
    </lineage>
</organism>
<dbReference type="EMBL" id="JALNTZ010003688">
    <property type="protein sequence ID" value="KAJ3616237.1"/>
    <property type="molecule type" value="Genomic_DNA"/>
</dbReference>
<name>A0AA38HJB4_9CUCU</name>
<keyword evidence="2" id="KW-1185">Reference proteome</keyword>
<proteinExistence type="predicted"/>
<reference evidence="1" key="1">
    <citation type="journal article" date="2023" name="G3 (Bethesda)">
        <title>Whole genome assemblies of Zophobas morio and Tenebrio molitor.</title>
        <authorList>
            <person name="Kaur S."/>
            <person name="Stinson S.A."/>
            <person name="diCenzo G.C."/>
        </authorList>
    </citation>
    <scope>NUCLEOTIDE SEQUENCE</scope>
    <source>
        <strain evidence="1">QUZm001</strain>
    </source>
</reference>
<comment type="caution">
    <text evidence="1">The sequence shown here is derived from an EMBL/GenBank/DDBJ whole genome shotgun (WGS) entry which is preliminary data.</text>
</comment>
<evidence type="ECO:0000313" key="2">
    <source>
        <dbReference type="Proteomes" id="UP001168821"/>
    </source>
</evidence>
<sequence length="357" mass="39993">MINGRETTILGIRNIVTNDRISVNSEQVRLVDLNSTKSSSVNNSFDDFEASANDAESDLIENKTDYLNSLFSSISNENTEEFFNIDNTNEISEEKVERILEPTGESGFKKSSVTEDLVENFILPRSTIIQPRRHRNVLSQSDAVNETFADLNVAGVLPTTEYVRNDVEHIHEPVQMIQPRRDHTHEQRIKEPDAFAFVPKKETTKTDFSDFASIKSQPQKVQPQPITLDEDITRLIKEDATDVGTIIEPGFSESSEDDLTITSETKKIILEGLNDKASKFKEKQREILATGPINPTKLMSHLENGNNIGSSILDEITSDAINENDDVTSAQLLGTSENPKDIINNSKIYGSFRRMSA</sequence>